<dbReference type="PANTHER" id="PTHR35024">
    <property type="entry name" value="HYPOTHETICAL CYTOSOLIC PROTEIN"/>
    <property type="match status" value="1"/>
</dbReference>
<comment type="caution">
    <text evidence="2">The sequence shown here is derived from an EMBL/GenBank/DDBJ whole genome shotgun (WGS) entry which is preliminary data.</text>
</comment>
<organism evidence="2 3">
    <name type="scientific">Glaciimonas soli</name>
    <dbReference type="NCBI Taxonomy" id="2590999"/>
    <lineage>
        <taxon>Bacteria</taxon>
        <taxon>Pseudomonadati</taxon>
        <taxon>Pseudomonadota</taxon>
        <taxon>Betaproteobacteria</taxon>
        <taxon>Burkholderiales</taxon>
        <taxon>Oxalobacteraceae</taxon>
        <taxon>Glaciimonas</taxon>
    </lineage>
</organism>
<name>A0A843YYE7_9BURK</name>
<dbReference type="EMBL" id="WINI01000008">
    <property type="protein sequence ID" value="MQR02281.1"/>
    <property type="molecule type" value="Genomic_DNA"/>
</dbReference>
<evidence type="ECO:0000313" key="3">
    <source>
        <dbReference type="Proteomes" id="UP000451565"/>
    </source>
</evidence>
<sequence length="164" mass="17245">MFNRKAKSTIDSLIGVSASIKGDVHFKGGLRIDGHIKGNVIAESGTSSMLVISESAKVEGEVRVAHLVVNGEICGNVYSSELLELQPKTRITGDVHYKALEMHSGAVVSGKLTHDQGISAPSALKLLATTPVPQIAQTVDVTPVSNKADKEVDVTKSEKVAESA</sequence>
<dbReference type="Pfam" id="PF04519">
    <property type="entry name" value="Bactofilin"/>
    <property type="match status" value="1"/>
</dbReference>
<gene>
    <name evidence="2" type="ORF">GEV47_16515</name>
</gene>
<dbReference type="Proteomes" id="UP000451565">
    <property type="component" value="Unassembled WGS sequence"/>
</dbReference>
<reference evidence="2 3" key="1">
    <citation type="submission" date="2019-10" db="EMBL/GenBank/DDBJ databases">
        <title>Glaciimonas soli sp. nov., a psychrophilic bacterium isolated from the forest soil of a high elevation mountain in Taiwan.</title>
        <authorList>
            <person name="Wang L.-T."/>
            <person name="Shieh W.Y."/>
        </authorList>
    </citation>
    <scope>NUCLEOTIDE SEQUENCE [LARGE SCALE GENOMIC DNA]</scope>
    <source>
        <strain evidence="2 3">GS1</strain>
    </source>
</reference>
<evidence type="ECO:0000313" key="2">
    <source>
        <dbReference type="EMBL" id="MQR02281.1"/>
    </source>
</evidence>
<accession>A0A843YYE7</accession>
<comment type="similarity">
    <text evidence="1">Belongs to the bactofilin family.</text>
</comment>
<dbReference type="InterPro" id="IPR007607">
    <property type="entry name" value="BacA/B"/>
</dbReference>
<evidence type="ECO:0000256" key="1">
    <source>
        <dbReference type="ARBA" id="ARBA00044755"/>
    </source>
</evidence>
<proteinExistence type="inferred from homology"/>
<dbReference type="AlphaFoldDB" id="A0A843YYE7"/>
<protein>
    <submittedName>
        <fullName evidence="2">Cell shape determination protein CcmA</fullName>
    </submittedName>
</protein>
<dbReference type="PANTHER" id="PTHR35024:SF4">
    <property type="entry name" value="POLYMER-FORMING CYTOSKELETAL PROTEIN"/>
    <property type="match status" value="1"/>
</dbReference>
<keyword evidence="3" id="KW-1185">Reference proteome</keyword>
<dbReference type="OrthoDB" id="8903691at2"/>